<reference evidence="3" key="2">
    <citation type="submission" date="2022-04" db="EMBL/GenBank/DDBJ databases">
        <title>Antimicrobial genetic elements in methicillin-resistant Macrococcus armenti.</title>
        <authorList>
            <person name="Keller J.E."/>
            <person name="Schwendener S."/>
            <person name="Pantucek R."/>
            <person name="Perreten V."/>
        </authorList>
    </citation>
    <scope>NUCLEOTIDE SEQUENCE</scope>
    <source>
        <strain evidence="3">CCM 2609</strain>
    </source>
</reference>
<name>A0ABY3ZSW7_9STAP</name>
<organism evidence="3 4">
    <name type="scientific">Macrococcus armenti</name>
    <dbReference type="NCBI Taxonomy" id="2875764"/>
    <lineage>
        <taxon>Bacteria</taxon>
        <taxon>Bacillati</taxon>
        <taxon>Bacillota</taxon>
        <taxon>Bacilli</taxon>
        <taxon>Bacillales</taxon>
        <taxon>Staphylococcaceae</taxon>
        <taxon>Macrococcus</taxon>
    </lineage>
</organism>
<dbReference type="PANTHER" id="PTHR30590">
    <property type="entry name" value="INNER MEMBRANE PROTEIN"/>
    <property type="match status" value="1"/>
</dbReference>
<evidence type="ECO:0000313" key="4">
    <source>
        <dbReference type="Proteomes" id="UP000830343"/>
    </source>
</evidence>
<feature type="transmembrane region" description="Helical" evidence="1">
    <location>
        <begin position="342"/>
        <end position="364"/>
    </location>
</feature>
<feature type="transmembrane region" description="Helical" evidence="1">
    <location>
        <begin position="248"/>
        <end position="266"/>
    </location>
</feature>
<dbReference type="Proteomes" id="UP000830343">
    <property type="component" value="Chromosome"/>
</dbReference>
<feature type="transmembrane region" description="Helical" evidence="1">
    <location>
        <begin position="90"/>
        <end position="107"/>
    </location>
</feature>
<evidence type="ECO:0000256" key="1">
    <source>
        <dbReference type="SAM" id="Phobius"/>
    </source>
</evidence>
<dbReference type="Pfam" id="PF04235">
    <property type="entry name" value="DUF418"/>
    <property type="match status" value="1"/>
</dbReference>
<keyword evidence="1" id="KW-1133">Transmembrane helix</keyword>
<evidence type="ECO:0000259" key="2">
    <source>
        <dbReference type="Pfam" id="PF04235"/>
    </source>
</evidence>
<dbReference type="PANTHER" id="PTHR30590:SF3">
    <property type="entry name" value="HYPOTHETICAL MEMBRANE SPANNING PROTEIN"/>
    <property type="match status" value="1"/>
</dbReference>
<keyword evidence="1" id="KW-0472">Membrane</keyword>
<feature type="transmembrane region" description="Helical" evidence="1">
    <location>
        <begin position="50"/>
        <end position="70"/>
    </location>
</feature>
<feature type="transmembrane region" description="Helical" evidence="1">
    <location>
        <begin position="315"/>
        <end position="336"/>
    </location>
</feature>
<accession>A0ABY3ZSW7</accession>
<feature type="transmembrane region" description="Helical" evidence="1">
    <location>
        <begin position="12"/>
        <end position="30"/>
    </location>
</feature>
<feature type="domain" description="DUF418" evidence="2">
    <location>
        <begin position="242"/>
        <end position="382"/>
    </location>
</feature>
<feature type="transmembrane region" description="Helical" evidence="1">
    <location>
        <begin position="135"/>
        <end position="152"/>
    </location>
</feature>
<reference evidence="3" key="1">
    <citation type="submission" date="2022-03" db="EMBL/GenBank/DDBJ databases">
        <authorList>
            <person name="Vrbovska V."/>
            <person name="Kovarovic V."/>
            <person name="Botka T."/>
            <person name="Pantucek R."/>
        </authorList>
    </citation>
    <scope>NUCLEOTIDE SEQUENCE</scope>
    <source>
        <strain evidence="3">CCM 2609</strain>
    </source>
</reference>
<feature type="transmembrane region" description="Helical" evidence="1">
    <location>
        <begin position="113"/>
        <end position="128"/>
    </location>
</feature>
<protein>
    <submittedName>
        <fullName evidence="3">DUF418 domain-containing protein</fullName>
    </submittedName>
</protein>
<evidence type="ECO:0000313" key="3">
    <source>
        <dbReference type="EMBL" id="UOB19997.1"/>
    </source>
</evidence>
<gene>
    <name evidence="3" type="ORF">MRZ06_08110</name>
</gene>
<feature type="transmembrane region" description="Helical" evidence="1">
    <location>
        <begin position="272"/>
        <end position="295"/>
    </location>
</feature>
<dbReference type="RefSeq" id="WP_243365344.1">
    <property type="nucleotide sequence ID" value="NZ_CP094348.1"/>
</dbReference>
<proteinExistence type="predicted"/>
<sequence>MKRLTVVDSLRGWSLFGVALSSLIIFQYGYYGDSFPDFYEMEALSKSLMYFVHLFIEGSFLPIFAVLYGFGLKKMSDHMYNSGKSGKLAVFRKGLFVFLTGVIFMSFLYNGDILYAFGIITFILLFLIQRSVKTLIRTIFICILLLIITIASNPDLFRSLEVAPVAQEMSDAQMEYLHKEKELIPKATFDERNAFWLDTNDPFLTYSDTQILLVLPVLLFSLLPLFITGIIFEKIRYFETGITRPKKIFVYIMPILLLYKALMISMPDSTFLMIAGSISSYMLGFSYISAFYIVYLKCGNKMLFNALAATGRLAFTNYVIQLIVLGFVCYGYGMQYFGNSDFVIPCIIIIGVFIIQMIVSSLYVKRFKYGPLEYVMRLFTYWTFKPKRYATKSE</sequence>
<keyword evidence="4" id="KW-1185">Reference proteome</keyword>
<feature type="transmembrane region" description="Helical" evidence="1">
    <location>
        <begin position="211"/>
        <end position="232"/>
    </location>
</feature>
<dbReference type="InterPro" id="IPR052529">
    <property type="entry name" value="Bact_Transport_Assoc"/>
</dbReference>
<dbReference type="EMBL" id="CP094348">
    <property type="protein sequence ID" value="UOB19997.1"/>
    <property type="molecule type" value="Genomic_DNA"/>
</dbReference>
<dbReference type="InterPro" id="IPR007349">
    <property type="entry name" value="DUF418"/>
</dbReference>
<keyword evidence="1" id="KW-0812">Transmembrane</keyword>